<dbReference type="NCBIfam" id="TIGR01730">
    <property type="entry name" value="RND_mfp"/>
    <property type="match status" value="1"/>
</dbReference>
<gene>
    <name evidence="4" type="ORF">F3N42_05805</name>
</gene>
<evidence type="ECO:0000313" key="5">
    <source>
        <dbReference type="Proteomes" id="UP000325372"/>
    </source>
</evidence>
<dbReference type="Gene3D" id="2.40.30.170">
    <property type="match status" value="1"/>
</dbReference>
<name>A0A5N0TF31_9GAMM</name>
<comment type="caution">
    <text evidence="4">The sequence shown here is derived from an EMBL/GenBank/DDBJ whole genome shotgun (WGS) entry which is preliminary data.</text>
</comment>
<dbReference type="SUPFAM" id="SSF111369">
    <property type="entry name" value="HlyD-like secretion proteins"/>
    <property type="match status" value="1"/>
</dbReference>
<dbReference type="Gene3D" id="1.10.287.470">
    <property type="entry name" value="Helix hairpin bin"/>
    <property type="match status" value="1"/>
</dbReference>
<dbReference type="EMBL" id="VYXP01000003">
    <property type="protein sequence ID" value="KAA9132727.1"/>
    <property type="molecule type" value="Genomic_DNA"/>
</dbReference>
<dbReference type="AlphaFoldDB" id="A0A5N0TF31"/>
<evidence type="ECO:0000313" key="4">
    <source>
        <dbReference type="EMBL" id="KAA9132727.1"/>
    </source>
</evidence>
<reference evidence="4 5" key="1">
    <citation type="submission" date="2019-09" db="EMBL/GenBank/DDBJ databases">
        <title>Wenzhouxiangella sp. Genome sequencing and assembly.</title>
        <authorList>
            <person name="Zhang R."/>
        </authorList>
    </citation>
    <scope>NUCLEOTIDE SEQUENCE [LARGE SCALE GENOMIC DNA]</scope>
    <source>
        <strain evidence="4 5">W260</strain>
    </source>
</reference>
<keyword evidence="5" id="KW-1185">Reference proteome</keyword>
<evidence type="ECO:0000259" key="3">
    <source>
        <dbReference type="Pfam" id="PF25917"/>
    </source>
</evidence>
<organism evidence="4 5">
    <name type="scientific">Marinihelvus fidelis</name>
    <dbReference type="NCBI Taxonomy" id="2613842"/>
    <lineage>
        <taxon>Bacteria</taxon>
        <taxon>Pseudomonadati</taxon>
        <taxon>Pseudomonadota</taxon>
        <taxon>Gammaproteobacteria</taxon>
        <taxon>Chromatiales</taxon>
        <taxon>Wenzhouxiangellaceae</taxon>
        <taxon>Marinihelvus</taxon>
    </lineage>
</organism>
<dbReference type="PROSITE" id="PS51257">
    <property type="entry name" value="PROKAR_LIPOPROTEIN"/>
    <property type="match status" value="1"/>
</dbReference>
<proteinExistence type="inferred from homology"/>
<sequence length="380" mass="40521">MRFPTRDYRHFGHGLLPLLLAGAVTLLSGCTPEGQAQATPYHHKAELLTVQMQAGYAVTREYAGEVQATQATRLGFERAGQVSSLAVDEGARVEAGQVLATLDTRLLDAERDELQARAEELRAELDLAERNESRVARLRTDQLASERELDEAASRSALLRASLKRVQADLESNRVRLAQSSLKAPFAARVASRDVDSGTVVDAGTAIFTLVQDDGLEIRAGLPADLAESLQPGQAIRARVGQAAADVTVLAVGPRVDAVTRTRPVRFTSPGNGYPGEIAYIVIDEPVDAEGAWLPDTAITEGARGTWIIYAAVDDGTDPSLLTLEARSVSIRHAAAGQVYVTGAIEDDARVVAAGLHRLAPGQKVLAATPEELADARQDP</sequence>
<keyword evidence="2" id="KW-0175">Coiled coil</keyword>
<dbReference type="PANTHER" id="PTHR30469:SF11">
    <property type="entry name" value="BLL4320 PROTEIN"/>
    <property type="match status" value="1"/>
</dbReference>
<comment type="similarity">
    <text evidence="1">Belongs to the membrane fusion protein (MFP) (TC 8.A.1) family.</text>
</comment>
<dbReference type="GO" id="GO:1990281">
    <property type="term" value="C:efflux pump complex"/>
    <property type="evidence" value="ECO:0007669"/>
    <property type="project" value="TreeGrafter"/>
</dbReference>
<accession>A0A5N0TF31</accession>
<evidence type="ECO:0000256" key="1">
    <source>
        <dbReference type="ARBA" id="ARBA00009477"/>
    </source>
</evidence>
<dbReference type="PANTHER" id="PTHR30469">
    <property type="entry name" value="MULTIDRUG RESISTANCE PROTEIN MDTA"/>
    <property type="match status" value="1"/>
</dbReference>
<dbReference type="Pfam" id="PF25917">
    <property type="entry name" value="BSH_RND"/>
    <property type="match status" value="1"/>
</dbReference>
<dbReference type="GO" id="GO:0015562">
    <property type="term" value="F:efflux transmembrane transporter activity"/>
    <property type="evidence" value="ECO:0007669"/>
    <property type="project" value="TreeGrafter"/>
</dbReference>
<dbReference type="InterPro" id="IPR006143">
    <property type="entry name" value="RND_pump_MFP"/>
</dbReference>
<protein>
    <submittedName>
        <fullName evidence="4">Efflux RND transporter periplasmic adaptor subunit</fullName>
    </submittedName>
</protein>
<dbReference type="Gene3D" id="2.40.50.100">
    <property type="match status" value="1"/>
</dbReference>
<feature type="coiled-coil region" evidence="2">
    <location>
        <begin position="104"/>
        <end position="138"/>
    </location>
</feature>
<dbReference type="Proteomes" id="UP000325372">
    <property type="component" value="Unassembled WGS sequence"/>
</dbReference>
<evidence type="ECO:0000256" key="2">
    <source>
        <dbReference type="SAM" id="Coils"/>
    </source>
</evidence>
<dbReference type="InterPro" id="IPR058625">
    <property type="entry name" value="MdtA-like_BSH"/>
</dbReference>
<feature type="domain" description="Multidrug resistance protein MdtA-like barrel-sandwich hybrid" evidence="3">
    <location>
        <begin position="80"/>
        <end position="211"/>
    </location>
</feature>
<dbReference type="Gene3D" id="2.40.420.20">
    <property type="match status" value="1"/>
</dbReference>